<gene>
    <name evidence="7" type="ORF">FEM48_Zijuj01G0013400</name>
</gene>
<feature type="region of interest" description="Disordered" evidence="4">
    <location>
        <begin position="397"/>
        <end position="426"/>
    </location>
</feature>
<organism evidence="7 8">
    <name type="scientific">Ziziphus jujuba var. spinosa</name>
    <dbReference type="NCBI Taxonomy" id="714518"/>
    <lineage>
        <taxon>Eukaryota</taxon>
        <taxon>Viridiplantae</taxon>
        <taxon>Streptophyta</taxon>
        <taxon>Embryophyta</taxon>
        <taxon>Tracheophyta</taxon>
        <taxon>Spermatophyta</taxon>
        <taxon>Magnoliopsida</taxon>
        <taxon>eudicotyledons</taxon>
        <taxon>Gunneridae</taxon>
        <taxon>Pentapetalae</taxon>
        <taxon>rosids</taxon>
        <taxon>fabids</taxon>
        <taxon>Rosales</taxon>
        <taxon>Rhamnaceae</taxon>
        <taxon>Paliureae</taxon>
        <taxon>Ziziphus</taxon>
    </lineage>
</organism>
<dbReference type="PANTHER" id="PTHR12933">
    <property type="entry name" value="ORF PROTEIN-RELATED"/>
    <property type="match status" value="1"/>
</dbReference>
<dbReference type="InterPro" id="IPR010678">
    <property type="entry name" value="UTP25"/>
</dbReference>
<comment type="caution">
    <text evidence="7">The sequence shown here is derived from an EMBL/GenBank/DDBJ whole genome shotgun (WGS) entry which is preliminary data.</text>
</comment>
<dbReference type="InterPro" id="IPR053940">
    <property type="entry name" value="UTP25_NTPase-like"/>
</dbReference>
<evidence type="ECO:0000313" key="7">
    <source>
        <dbReference type="EMBL" id="KAH7544699.1"/>
    </source>
</evidence>
<feature type="domain" description="UTP25 NTP hydrolase-like" evidence="6">
    <location>
        <begin position="277"/>
        <end position="575"/>
    </location>
</feature>
<evidence type="ECO:0008006" key="9">
    <source>
        <dbReference type="Google" id="ProtNLM"/>
    </source>
</evidence>
<feature type="compositionally biased region" description="Basic and acidic residues" evidence="4">
    <location>
        <begin position="402"/>
        <end position="419"/>
    </location>
</feature>
<comment type="similarity">
    <text evidence="2">Belongs to the UTP25 family.</text>
</comment>
<feature type="compositionally biased region" description="Acidic residues" evidence="4">
    <location>
        <begin position="162"/>
        <end position="176"/>
    </location>
</feature>
<dbReference type="Pfam" id="PF22916">
    <property type="entry name" value="UTP25_NTPase-like"/>
    <property type="match status" value="1"/>
</dbReference>
<protein>
    <recommendedName>
        <fullName evidence="9">U3 small nucleolar RNA-associated protein 25</fullName>
    </recommendedName>
</protein>
<evidence type="ECO:0000259" key="6">
    <source>
        <dbReference type="Pfam" id="PF22916"/>
    </source>
</evidence>
<evidence type="ECO:0000256" key="2">
    <source>
        <dbReference type="ARBA" id="ARBA00009223"/>
    </source>
</evidence>
<evidence type="ECO:0000259" key="5">
    <source>
        <dbReference type="Pfam" id="PF06862"/>
    </source>
</evidence>
<feature type="region of interest" description="Disordered" evidence="4">
    <location>
        <begin position="98"/>
        <end position="137"/>
    </location>
</feature>
<feature type="compositionally biased region" description="Basic and acidic residues" evidence="4">
    <location>
        <begin position="150"/>
        <end position="161"/>
    </location>
</feature>
<sequence length="803" mass="92221">MGKKSKSKRELKRPKKIEKSCAIELGTKYDHAPEENIVHCPSPSSSGMILSSSLDLFKHICLIFVGDPEFGLEREPYEGESAYNKLLMMLGSSNKSVADACKKRQRQEEGKSDSEEDEDNGDVSSSMSEEVDEVEEVQEHDMADIEDMHEGAETEQDKETSDLDEEHDSGTDDEATAEASVDGSSFHMHLEHGISEIEADNLSKKKWKYKWELPAIGMPNCKWKGTGECFMKDVNSNAEYDLKSKLYKHWMDTYKKSGGSDFHSSKQRLFFTLCNSYRDILHFNKKPFYLKGLGEDSSIMDAYIMHSLPWQLNHVFKTADLVKKNDAKLTKYEEKAKEEIITSDSFLDHGFTRPKILILLPFASIALRLVKRLVQLTPSGHKVNVEHMDRFSTEFGTEEIENGDRDENNSSKDGQDFGKLKPHKSSKPADFEALFGGNNNDDFMFGIKFTRRSIKLYSDFYSSDIIVASAVGLLSKIGAADKNKEKDVDYLSSIEVLIIDYADVIAMQNWDFLKAVVERLNHVPSKQHGTDIMRIRQWYLNGYARFYRQSIILGSYLNPDMNSLFKLHCLNYQGKSDRVKLECEYKGVLPKVLLQVQQVYVRFDADSIENIDNARLEYFTKKVNLLPWDRFSGLIWELIVLSKITSNVILESGTWNMDALNEKETIGGISVTLAVIFTLVFPKIKTSIQGGVMIFVSSYFEFVRLRGFLKSQEASFCLLPEYAKPSDISRARVWFFEGKRKIMLYTERMHFYHRYKIRGIRNLIFYSLPERKDFYLEMVHMLEGSNDMTSTALFSCFDLPRVK</sequence>
<proteinExistence type="inferred from homology"/>
<dbReference type="GO" id="GO:0019843">
    <property type="term" value="F:rRNA binding"/>
    <property type="evidence" value="ECO:0007669"/>
    <property type="project" value="TreeGrafter"/>
</dbReference>
<dbReference type="Proteomes" id="UP000813462">
    <property type="component" value="Unassembled WGS sequence"/>
</dbReference>
<dbReference type="PANTHER" id="PTHR12933:SF0">
    <property type="entry name" value="U3 SMALL NUCLEOLAR RNA-ASSOCIATED PROTEIN 25 HOMOLOG"/>
    <property type="match status" value="1"/>
</dbReference>
<accession>A0A978VYB5</accession>
<evidence type="ECO:0000313" key="8">
    <source>
        <dbReference type="Proteomes" id="UP000813462"/>
    </source>
</evidence>
<dbReference type="InterPro" id="IPR053939">
    <property type="entry name" value="UTP25_C"/>
</dbReference>
<reference evidence="7" key="1">
    <citation type="journal article" date="2021" name="Front. Plant Sci.">
        <title>Chromosome-Scale Genome Assembly for Chinese Sour Jujube and Insights Into Its Genome Evolution and Domestication Signature.</title>
        <authorList>
            <person name="Shen L.-Y."/>
            <person name="Luo H."/>
            <person name="Wang X.-L."/>
            <person name="Wang X.-M."/>
            <person name="Qiu X.-J."/>
            <person name="Liu H."/>
            <person name="Zhou S.-S."/>
            <person name="Jia K.-H."/>
            <person name="Nie S."/>
            <person name="Bao Y.-T."/>
            <person name="Zhang R.-G."/>
            <person name="Yun Q.-Z."/>
            <person name="Chai Y.-H."/>
            <person name="Lu J.-Y."/>
            <person name="Li Y."/>
            <person name="Zhao S.-W."/>
            <person name="Mao J.-F."/>
            <person name="Jia S.-G."/>
            <person name="Mao Y.-M."/>
        </authorList>
    </citation>
    <scope>NUCLEOTIDE SEQUENCE</scope>
    <source>
        <strain evidence="7">AT0</strain>
        <tissue evidence="7">Leaf</tissue>
    </source>
</reference>
<name>A0A978VYB5_ZIZJJ</name>
<dbReference type="EMBL" id="JAEACU010000001">
    <property type="protein sequence ID" value="KAH7544699.1"/>
    <property type="molecule type" value="Genomic_DNA"/>
</dbReference>
<comment type="subcellular location">
    <subcellularLocation>
        <location evidence="1">Nucleus</location>
        <location evidence="1">Nucleolus</location>
    </subcellularLocation>
</comment>
<evidence type="ECO:0000256" key="4">
    <source>
        <dbReference type="SAM" id="MobiDB-lite"/>
    </source>
</evidence>
<dbReference type="Pfam" id="PF06862">
    <property type="entry name" value="Utp25_C"/>
    <property type="match status" value="1"/>
</dbReference>
<dbReference type="AlphaFoldDB" id="A0A978VYB5"/>
<feature type="compositionally biased region" description="Basic and acidic residues" evidence="4">
    <location>
        <begin position="100"/>
        <end position="113"/>
    </location>
</feature>
<keyword evidence="3" id="KW-0539">Nucleus</keyword>
<feature type="domain" description="UTP25 C-terminal" evidence="5">
    <location>
        <begin position="676"/>
        <end position="799"/>
    </location>
</feature>
<feature type="region of interest" description="Disordered" evidence="4">
    <location>
        <begin position="150"/>
        <end position="179"/>
    </location>
</feature>
<dbReference type="GO" id="GO:0000462">
    <property type="term" value="P:maturation of SSU-rRNA from tricistronic rRNA transcript (SSU-rRNA, 5.8S rRNA, LSU-rRNA)"/>
    <property type="evidence" value="ECO:0007669"/>
    <property type="project" value="TreeGrafter"/>
</dbReference>
<dbReference type="GO" id="GO:0034511">
    <property type="term" value="F:U3 snoRNA binding"/>
    <property type="evidence" value="ECO:0007669"/>
    <property type="project" value="InterPro"/>
</dbReference>
<evidence type="ECO:0000256" key="3">
    <source>
        <dbReference type="ARBA" id="ARBA00023242"/>
    </source>
</evidence>
<evidence type="ECO:0000256" key="1">
    <source>
        <dbReference type="ARBA" id="ARBA00004604"/>
    </source>
</evidence>
<dbReference type="GO" id="GO:0032040">
    <property type="term" value="C:small-subunit processome"/>
    <property type="evidence" value="ECO:0007669"/>
    <property type="project" value="TreeGrafter"/>
</dbReference>